<dbReference type="Proteomes" id="UP000263689">
    <property type="component" value="Chromosome"/>
</dbReference>
<protein>
    <submittedName>
        <fullName evidence="2">Uncharacterized protein</fullName>
    </submittedName>
</protein>
<dbReference type="EMBL" id="AP011528">
    <property type="protein sequence ID" value="BAP62721.1"/>
    <property type="molecule type" value="Genomic_DNA"/>
</dbReference>
<sequence>MKKIHYLFFLSLLLIPAINAAELAPDAVMVNDSVYLVFDWTAPENIENLSLTIDADEDIIFEEYEYNVSEVSANESVFKMFKGTATEIGNYKIKLLKRYFQNGTLIGSVEFFELSVVPDAGVRIVEKVVTPENYEPVEILETENDTKEEISNTSAENSTVISLEDKDVNTSKITDKNTTSTEALAENNKSLIGPGGIYYILGGLILGILLGAIIAYAKE</sequence>
<dbReference type="RefSeq" id="WP_119720777.1">
    <property type="nucleotide sequence ID" value="NZ_AP011528.1"/>
</dbReference>
<feature type="transmembrane region" description="Helical" evidence="1">
    <location>
        <begin position="196"/>
        <end position="217"/>
    </location>
</feature>
<dbReference type="GeneID" id="37875120"/>
<dbReference type="KEGG" id="mmao:MMOS7_06350"/>
<evidence type="ECO:0000313" key="2">
    <source>
        <dbReference type="EMBL" id="BAP62721.1"/>
    </source>
</evidence>
<keyword evidence="1" id="KW-1133">Transmembrane helix</keyword>
<organism evidence="2 3">
    <name type="scientific">Methanococcus maripaludis OS7</name>
    <dbReference type="NCBI Taxonomy" id="637915"/>
    <lineage>
        <taxon>Archaea</taxon>
        <taxon>Methanobacteriati</taxon>
        <taxon>Methanobacteriota</taxon>
        <taxon>Methanomada group</taxon>
        <taxon>Methanococci</taxon>
        <taxon>Methanococcales</taxon>
        <taxon>Methanococcaceae</taxon>
        <taxon>Methanococcus</taxon>
    </lineage>
</organism>
<dbReference type="AlphaFoldDB" id="A0A2Z5PV70"/>
<evidence type="ECO:0000313" key="3">
    <source>
        <dbReference type="Proteomes" id="UP000263689"/>
    </source>
</evidence>
<evidence type="ECO:0000256" key="1">
    <source>
        <dbReference type="SAM" id="Phobius"/>
    </source>
</evidence>
<proteinExistence type="predicted"/>
<reference evidence="2 3" key="1">
    <citation type="submission" date="2009-06" db="EMBL/GenBank/DDBJ databases">
        <title>Molecular Evidence for Microbiologically Influenced Corrosion from genome of Methanogen.</title>
        <authorList>
            <person name="Ito N."/>
            <person name="Tsurumaru H."/>
            <person name="Shimizu A."/>
            <person name="Harada T."/>
            <person name="Hosoyama A."/>
            <person name="Horikawa H."/>
            <person name="Wakai S."/>
            <person name="Sasaki K."/>
            <person name="Nishijima K."/>
            <person name="Ataku H."/>
            <person name="Yamazaki J."/>
            <person name="Mise M."/>
            <person name="Yamazaki S."/>
            <person name="Tanikawa S."/>
            <person name="Harayama S."/>
            <person name="Fujita N."/>
        </authorList>
    </citation>
    <scope>NUCLEOTIDE SEQUENCE [LARGE SCALE GENOMIC DNA]</scope>
    <source>
        <strain evidence="3">OS7 ( NBRC 103642)</strain>
    </source>
</reference>
<accession>A0A2Z5PV70</accession>
<name>A0A2Z5PV70_METMI</name>
<gene>
    <name evidence="2" type="ORF">MMOS7_06350</name>
</gene>
<keyword evidence="1" id="KW-0472">Membrane</keyword>
<keyword evidence="1" id="KW-0812">Transmembrane</keyword>